<dbReference type="PRINTS" id="PR00035">
    <property type="entry name" value="HTHGNTR"/>
</dbReference>
<dbReference type="EMBL" id="JAAXLA010000014">
    <property type="protein sequence ID" value="NMH97685.1"/>
    <property type="molecule type" value="Genomic_DNA"/>
</dbReference>
<dbReference type="InterPro" id="IPR000524">
    <property type="entry name" value="Tscrpt_reg_HTH_GntR"/>
</dbReference>
<dbReference type="InterPro" id="IPR011711">
    <property type="entry name" value="GntR_C"/>
</dbReference>
<dbReference type="SUPFAM" id="SSF46785">
    <property type="entry name" value="Winged helix' DNA-binding domain"/>
    <property type="match status" value="1"/>
</dbReference>
<dbReference type="Proteomes" id="UP000820669">
    <property type="component" value="Unassembled WGS sequence"/>
</dbReference>
<name>A0ABX1S7Z6_9PSEU</name>
<dbReference type="Gene3D" id="1.10.10.10">
    <property type="entry name" value="Winged helix-like DNA-binding domain superfamily/Winged helix DNA-binding domain"/>
    <property type="match status" value="1"/>
</dbReference>
<feature type="domain" description="HTH gntR-type" evidence="4">
    <location>
        <begin position="17"/>
        <end position="84"/>
    </location>
</feature>
<evidence type="ECO:0000259" key="4">
    <source>
        <dbReference type="PROSITE" id="PS50949"/>
    </source>
</evidence>
<protein>
    <submittedName>
        <fullName evidence="5">GntR family transcriptional regulator</fullName>
    </submittedName>
</protein>
<dbReference type="CDD" id="cd07377">
    <property type="entry name" value="WHTH_GntR"/>
    <property type="match status" value="1"/>
</dbReference>
<dbReference type="SMART" id="SM00345">
    <property type="entry name" value="HTH_GNTR"/>
    <property type="match status" value="1"/>
</dbReference>
<reference evidence="5 6" key="1">
    <citation type="submission" date="2020-04" db="EMBL/GenBank/DDBJ databases">
        <authorList>
            <person name="Klaysubun C."/>
            <person name="Duangmal K."/>
            <person name="Lipun K."/>
        </authorList>
    </citation>
    <scope>NUCLEOTIDE SEQUENCE [LARGE SCALE GENOMIC DNA]</scope>
    <source>
        <strain evidence="5 6">K10HN5</strain>
    </source>
</reference>
<gene>
    <name evidence="5" type="ORF">HF526_10240</name>
</gene>
<dbReference type="Pfam" id="PF07729">
    <property type="entry name" value="FCD"/>
    <property type="match status" value="1"/>
</dbReference>
<keyword evidence="6" id="KW-1185">Reference proteome</keyword>
<dbReference type="SMART" id="SM00895">
    <property type="entry name" value="FCD"/>
    <property type="match status" value="1"/>
</dbReference>
<sequence>MTVDPGAAPAADRGRRVSAVSRVVDQIRHMMRTGELVPGQQVRQESLAVRLGVSRIPVREALKALETEGVLRHEPHVGYSVTRLNAEELRQAYLMRRALETEVLLALPRLTGAQLRELTAVNTELSAVVPSGEVARIAAANHRFHLTMFRFSGLHLVVDEIDRIWKMTDAYRTVHLYDQGARRRVVREHRKMITALRRGDNPAVVALMDAHRDQTVADLGPALGLHFAVPARAVPEPPAGP</sequence>
<evidence type="ECO:0000256" key="3">
    <source>
        <dbReference type="ARBA" id="ARBA00023163"/>
    </source>
</evidence>
<dbReference type="PANTHER" id="PTHR43537">
    <property type="entry name" value="TRANSCRIPTIONAL REGULATOR, GNTR FAMILY"/>
    <property type="match status" value="1"/>
</dbReference>
<evidence type="ECO:0000313" key="5">
    <source>
        <dbReference type="EMBL" id="NMH97685.1"/>
    </source>
</evidence>
<organism evidence="5 6">
    <name type="scientific">Pseudonocardia acidicola</name>
    <dbReference type="NCBI Taxonomy" id="2724939"/>
    <lineage>
        <taxon>Bacteria</taxon>
        <taxon>Bacillati</taxon>
        <taxon>Actinomycetota</taxon>
        <taxon>Actinomycetes</taxon>
        <taxon>Pseudonocardiales</taxon>
        <taxon>Pseudonocardiaceae</taxon>
        <taxon>Pseudonocardia</taxon>
    </lineage>
</organism>
<dbReference type="Gene3D" id="1.20.120.530">
    <property type="entry name" value="GntR ligand-binding domain-like"/>
    <property type="match status" value="1"/>
</dbReference>
<evidence type="ECO:0000313" key="6">
    <source>
        <dbReference type="Proteomes" id="UP000820669"/>
    </source>
</evidence>
<dbReference type="SUPFAM" id="SSF48008">
    <property type="entry name" value="GntR ligand-binding domain-like"/>
    <property type="match status" value="1"/>
</dbReference>
<dbReference type="InterPro" id="IPR036388">
    <property type="entry name" value="WH-like_DNA-bd_sf"/>
</dbReference>
<comment type="caution">
    <text evidence="5">The sequence shown here is derived from an EMBL/GenBank/DDBJ whole genome shotgun (WGS) entry which is preliminary data.</text>
</comment>
<dbReference type="Pfam" id="PF00392">
    <property type="entry name" value="GntR"/>
    <property type="match status" value="1"/>
</dbReference>
<keyword evidence="2" id="KW-0238">DNA-binding</keyword>
<dbReference type="PROSITE" id="PS50949">
    <property type="entry name" value="HTH_GNTR"/>
    <property type="match status" value="1"/>
</dbReference>
<dbReference type="InterPro" id="IPR036390">
    <property type="entry name" value="WH_DNA-bd_sf"/>
</dbReference>
<keyword evidence="1" id="KW-0805">Transcription regulation</keyword>
<accession>A0ABX1S7Z6</accession>
<evidence type="ECO:0000256" key="2">
    <source>
        <dbReference type="ARBA" id="ARBA00023125"/>
    </source>
</evidence>
<dbReference type="InterPro" id="IPR008920">
    <property type="entry name" value="TF_FadR/GntR_C"/>
</dbReference>
<dbReference type="RefSeq" id="WP_169381130.1">
    <property type="nucleotide sequence ID" value="NZ_JAAXLA010000014.1"/>
</dbReference>
<proteinExistence type="predicted"/>
<dbReference type="PANTHER" id="PTHR43537:SF41">
    <property type="entry name" value="TRANSCRIPTIONAL REGULATORY PROTEIN"/>
    <property type="match status" value="1"/>
</dbReference>
<evidence type="ECO:0000256" key="1">
    <source>
        <dbReference type="ARBA" id="ARBA00023015"/>
    </source>
</evidence>
<keyword evidence="3" id="KW-0804">Transcription</keyword>